<gene>
    <name evidence="1" type="ORF">OW157_02780</name>
</gene>
<dbReference type="EMBL" id="JAPRFR010000001">
    <property type="protein sequence ID" value="MCZ0725492.1"/>
    <property type="molecule type" value="Genomic_DNA"/>
</dbReference>
<accession>A0A9X3FMW8</accession>
<comment type="caution">
    <text evidence="1">The sequence shown here is derived from an EMBL/GenBank/DDBJ whole genome shotgun (WGS) entry which is preliminary data.</text>
</comment>
<dbReference type="AlphaFoldDB" id="A0A9X3FMW8"/>
<dbReference type="RefSeq" id="WP_268751810.1">
    <property type="nucleotide sequence ID" value="NZ_JAPRFQ010000001.1"/>
</dbReference>
<evidence type="ECO:0000313" key="2">
    <source>
        <dbReference type="Proteomes" id="UP001146670"/>
    </source>
</evidence>
<reference evidence="1" key="1">
    <citation type="submission" date="2022-12" db="EMBL/GenBank/DDBJ databases">
        <title>Description and comparative metabolic analysis of Aerococcus sp. nov., isolated from the feces of a pig.</title>
        <authorList>
            <person name="Chang Y.-H."/>
        </authorList>
    </citation>
    <scope>NUCLEOTIDE SEQUENCE</scope>
    <source>
        <strain evidence="1">YH-aer222</strain>
    </source>
</reference>
<organism evidence="1 2">
    <name type="scientific">Aerococcus kribbianus</name>
    <dbReference type="NCBI Taxonomy" id="2999064"/>
    <lineage>
        <taxon>Bacteria</taxon>
        <taxon>Bacillati</taxon>
        <taxon>Bacillota</taxon>
        <taxon>Bacilli</taxon>
        <taxon>Lactobacillales</taxon>
        <taxon>Aerococcaceae</taxon>
        <taxon>Aerococcus</taxon>
    </lineage>
</organism>
<keyword evidence="2" id="KW-1185">Reference proteome</keyword>
<proteinExistence type="predicted"/>
<dbReference type="Proteomes" id="UP001146670">
    <property type="component" value="Unassembled WGS sequence"/>
</dbReference>
<name>A0A9X3FMW8_9LACT</name>
<evidence type="ECO:0000313" key="1">
    <source>
        <dbReference type="EMBL" id="MCZ0725492.1"/>
    </source>
</evidence>
<protein>
    <submittedName>
        <fullName evidence="1">Uncharacterized protein</fullName>
    </submittedName>
</protein>
<sequence length="123" mass="14175">MQNPISFHSIRSLFTPQEVSYTSQPRPMRVVADKPRKFNVLATIMPLEQVGRDVDYSYYEQTPIYLTVARQNANLNTKDVLFGIFQGPFADNKRLVFKDVTNDIVRLLDADEILATRLPELNK</sequence>